<dbReference type="InterPro" id="IPR018619">
    <property type="entry name" value="Hyccin"/>
</dbReference>
<dbReference type="PANTHER" id="PTHR31220">
    <property type="entry name" value="HYCCIN RELATED"/>
    <property type="match status" value="1"/>
</dbReference>
<evidence type="ECO:0000256" key="5">
    <source>
        <dbReference type="ARBA" id="ARBA00023136"/>
    </source>
</evidence>
<accession>A0AAN8PWW8</accession>
<organism evidence="8 9">
    <name type="scientific">Polyplax serrata</name>
    <name type="common">Common mouse louse</name>
    <dbReference type="NCBI Taxonomy" id="468196"/>
    <lineage>
        <taxon>Eukaryota</taxon>
        <taxon>Metazoa</taxon>
        <taxon>Ecdysozoa</taxon>
        <taxon>Arthropoda</taxon>
        <taxon>Hexapoda</taxon>
        <taxon>Insecta</taxon>
        <taxon>Pterygota</taxon>
        <taxon>Neoptera</taxon>
        <taxon>Paraneoptera</taxon>
        <taxon>Psocodea</taxon>
        <taxon>Troctomorpha</taxon>
        <taxon>Phthiraptera</taxon>
        <taxon>Anoplura</taxon>
        <taxon>Polyplacidae</taxon>
        <taxon>Polyplax</taxon>
    </lineage>
</organism>
<sequence length="529" mass="59059">MADFLATLLRGSRSGHNLEYSQECNMDEKNIQDWLLQSTTLSPGEVNSFASNLKHNSELIGSIFTVLDEHRKFHNLIEPISKQLFNYYRSKEFELRLFTLQFLPNLIYIYLNSVAKGDKKSYHSIETLLIGIYNLEVVDEAGQPSVISFRLPSLAQSSIYHESMSLSHVSLTENALRRLEECNTKLITWGPHQPVETLNAQNRLKTITKLLFVYNRYIGSLNKLSLKYLCKVSSRLASQGFRGSHVKSASSKPEGTKSEKQSRIPVSYAFFLELLCGLYYAMYNDYGHLAMKAVDDIYNRSCYECYANVIAVANAIKNSSHVTSSGQGNEGPMGISVALSPATTTVTTVNKFMITNASFRTKKLPDDLELETQLGSSEEATVTSDAPVQKPNRKGKWKGWNWRNNTSVRGGYVESGETAAFPTVFPKTKPSSTQSSPVLIKKASNPRRYSADMQARHVDQDFALSFLPNKSDSPKRRTLKFANSSPNRRSAGARLCKVFEEDALSLSDEGTDSASDRPNSHGPTASLQI</sequence>
<feature type="region of interest" description="Disordered" evidence="7">
    <location>
        <begin position="373"/>
        <end position="401"/>
    </location>
</feature>
<protein>
    <recommendedName>
        <fullName evidence="10">Hyccin</fullName>
    </recommendedName>
</protein>
<dbReference type="GO" id="GO:0072659">
    <property type="term" value="P:protein localization to plasma membrane"/>
    <property type="evidence" value="ECO:0007669"/>
    <property type="project" value="TreeGrafter"/>
</dbReference>
<comment type="similarity">
    <text evidence="6">Belongs to the Hyccin family.</text>
</comment>
<proteinExistence type="inferred from homology"/>
<feature type="region of interest" description="Disordered" evidence="7">
    <location>
        <begin position="506"/>
        <end position="529"/>
    </location>
</feature>
<keyword evidence="3" id="KW-1003">Cell membrane</keyword>
<dbReference type="Pfam" id="PF09790">
    <property type="entry name" value="Hyccin"/>
    <property type="match status" value="1"/>
</dbReference>
<dbReference type="Proteomes" id="UP001372834">
    <property type="component" value="Unassembled WGS sequence"/>
</dbReference>
<feature type="compositionally biased region" description="Polar residues" evidence="7">
    <location>
        <begin position="520"/>
        <end position="529"/>
    </location>
</feature>
<dbReference type="GO" id="GO:0005886">
    <property type="term" value="C:plasma membrane"/>
    <property type="evidence" value="ECO:0007669"/>
    <property type="project" value="UniProtKB-SubCell"/>
</dbReference>
<gene>
    <name evidence="8" type="ORF">RUM43_005482</name>
</gene>
<feature type="compositionally biased region" description="Polar residues" evidence="7">
    <location>
        <begin position="373"/>
        <end position="386"/>
    </location>
</feature>
<dbReference type="PANTHER" id="PTHR31220:SF1">
    <property type="entry name" value="GH21176P"/>
    <property type="match status" value="1"/>
</dbReference>
<evidence type="ECO:0000313" key="9">
    <source>
        <dbReference type="Proteomes" id="UP001372834"/>
    </source>
</evidence>
<evidence type="ECO:0000256" key="6">
    <source>
        <dbReference type="ARBA" id="ARBA00034482"/>
    </source>
</evidence>
<evidence type="ECO:0000256" key="2">
    <source>
        <dbReference type="ARBA" id="ARBA00004514"/>
    </source>
</evidence>
<evidence type="ECO:0000256" key="4">
    <source>
        <dbReference type="ARBA" id="ARBA00022490"/>
    </source>
</evidence>
<dbReference type="AlphaFoldDB" id="A0AAN8PWW8"/>
<comment type="caution">
    <text evidence="8">The sequence shown here is derived from an EMBL/GenBank/DDBJ whole genome shotgun (WGS) entry which is preliminary data.</text>
</comment>
<name>A0AAN8PWW8_POLSC</name>
<evidence type="ECO:0000256" key="3">
    <source>
        <dbReference type="ARBA" id="ARBA00022475"/>
    </source>
</evidence>
<evidence type="ECO:0008006" key="10">
    <source>
        <dbReference type="Google" id="ProtNLM"/>
    </source>
</evidence>
<keyword evidence="5" id="KW-0472">Membrane</keyword>
<keyword evidence="4" id="KW-0963">Cytoplasm</keyword>
<evidence type="ECO:0000256" key="7">
    <source>
        <dbReference type="SAM" id="MobiDB-lite"/>
    </source>
</evidence>
<evidence type="ECO:0000313" key="8">
    <source>
        <dbReference type="EMBL" id="KAK6625191.1"/>
    </source>
</evidence>
<feature type="region of interest" description="Disordered" evidence="7">
    <location>
        <begin position="467"/>
        <end position="494"/>
    </location>
</feature>
<evidence type="ECO:0000256" key="1">
    <source>
        <dbReference type="ARBA" id="ARBA00004236"/>
    </source>
</evidence>
<reference evidence="8 9" key="1">
    <citation type="submission" date="2023-10" db="EMBL/GenBank/DDBJ databases">
        <title>Genomes of two closely related lineages of the louse Polyplax serrata with different host specificities.</title>
        <authorList>
            <person name="Martinu J."/>
            <person name="Tarabai H."/>
            <person name="Stefka J."/>
            <person name="Hypsa V."/>
        </authorList>
    </citation>
    <scope>NUCLEOTIDE SEQUENCE [LARGE SCALE GENOMIC DNA]</scope>
    <source>
        <strain evidence="8">HR10_N</strain>
    </source>
</reference>
<dbReference type="EMBL" id="JAWJWE010000037">
    <property type="protein sequence ID" value="KAK6625191.1"/>
    <property type="molecule type" value="Genomic_DNA"/>
</dbReference>
<comment type="subcellular location">
    <subcellularLocation>
        <location evidence="1">Cell membrane</location>
    </subcellularLocation>
    <subcellularLocation>
        <location evidence="2">Cytoplasm</location>
        <location evidence="2">Cytosol</location>
    </subcellularLocation>
</comment>
<dbReference type="GO" id="GO:0046854">
    <property type="term" value="P:phosphatidylinositol phosphate biosynthetic process"/>
    <property type="evidence" value="ECO:0007669"/>
    <property type="project" value="TreeGrafter"/>
</dbReference>
<dbReference type="GO" id="GO:0005829">
    <property type="term" value="C:cytosol"/>
    <property type="evidence" value="ECO:0007669"/>
    <property type="project" value="UniProtKB-SubCell"/>
</dbReference>